<gene>
    <name evidence="1" type="ORF">METZ01_LOCUS230708</name>
</gene>
<proteinExistence type="predicted"/>
<feature type="non-terminal residue" evidence="1">
    <location>
        <position position="40"/>
    </location>
</feature>
<evidence type="ECO:0000313" key="1">
    <source>
        <dbReference type="EMBL" id="SVB77854.1"/>
    </source>
</evidence>
<protein>
    <submittedName>
        <fullName evidence="1">Uncharacterized protein</fullName>
    </submittedName>
</protein>
<name>A0A382GSP1_9ZZZZ</name>
<organism evidence="1">
    <name type="scientific">marine metagenome</name>
    <dbReference type="NCBI Taxonomy" id="408172"/>
    <lineage>
        <taxon>unclassified sequences</taxon>
        <taxon>metagenomes</taxon>
        <taxon>ecological metagenomes</taxon>
    </lineage>
</organism>
<accession>A0A382GSP1</accession>
<dbReference type="EMBL" id="UINC01057079">
    <property type="protein sequence ID" value="SVB77854.1"/>
    <property type="molecule type" value="Genomic_DNA"/>
</dbReference>
<dbReference type="AlphaFoldDB" id="A0A382GSP1"/>
<sequence length="40" mass="4519">MNQMIGVVDEPIDLREGTCDNLDIEIHSNSLIDFIQQSNT</sequence>
<reference evidence="1" key="1">
    <citation type="submission" date="2018-05" db="EMBL/GenBank/DDBJ databases">
        <authorList>
            <person name="Lanie J.A."/>
            <person name="Ng W.-L."/>
            <person name="Kazmierczak K.M."/>
            <person name="Andrzejewski T.M."/>
            <person name="Davidsen T.M."/>
            <person name="Wayne K.J."/>
            <person name="Tettelin H."/>
            <person name="Glass J.I."/>
            <person name="Rusch D."/>
            <person name="Podicherti R."/>
            <person name="Tsui H.-C.T."/>
            <person name="Winkler M.E."/>
        </authorList>
    </citation>
    <scope>NUCLEOTIDE SEQUENCE</scope>
</reference>